<dbReference type="EMBL" id="QBMC01000006">
    <property type="protein sequence ID" value="PZO22876.1"/>
    <property type="molecule type" value="Genomic_DNA"/>
</dbReference>
<dbReference type="Proteomes" id="UP000249354">
    <property type="component" value="Unassembled WGS sequence"/>
</dbReference>
<organism evidence="2 3">
    <name type="scientific">Leptolyngbya foveolarum</name>
    <dbReference type="NCBI Taxonomy" id="47253"/>
    <lineage>
        <taxon>Bacteria</taxon>
        <taxon>Bacillati</taxon>
        <taxon>Cyanobacteriota</taxon>
        <taxon>Cyanophyceae</taxon>
        <taxon>Leptolyngbyales</taxon>
        <taxon>Leptolyngbyaceae</taxon>
        <taxon>Leptolyngbya group</taxon>
        <taxon>Leptolyngbya</taxon>
    </lineage>
</organism>
<name>A0A2W4UNC0_9CYAN</name>
<protein>
    <submittedName>
        <fullName evidence="2">Uncharacterized protein</fullName>
    </submittedName>
</protein>
<evidence type="ECO:0000313" key="2">
    <source>
        <dbReference type="EMBL" id="PZO22876.1"/>
    </source>
</evidence>
<accession>A0A2W4UNC0</accession>
<proteinExistence type="predicted"/>
<reference evidence="3" key="1">
    <citation type="submission" date="2018-04" db="EMBL/GenBank/DDBJ databases">
        <authorList>
            <person name="Cornet L."/>
        </authorList>
    </citation>
    <scope>NUCLEOTIDE SEQUENCE [LARGE SCALE GENOMIC DNA]</scope>
</reference>
<feature type="transmembrane region" description="Helical" evidence="1">
    <location>
        <begin position="54"/>
        <end position="74"/>
    </location>
</feature>
<gene>
    <name evidence="2" type="ORF">DCF25_01875</name>
</gene>
<reference evidence="2 3" key="2">
    <citation type="submission" date="2018-06" db="EMBL/GenBank/DDBJ databases">
        <title>Metagenomic assembly of (sub)arctic Cyanobacteria and their associated microbiome from non-axenic cultures.</title>
        <authorList>
            <person name="Baurain D."/>
        </authorList>
    </citation>
    <scope>NUCLEOTIDE SEQUENCE [LARGE SCALE GENOMIC DNA]</scope>
    <source>
        <strain evidence="2">ULC129bin1</strain>
    </source>
</reference>
<keyword evidence="1" id="KW-0472">Membrane</keyword>
<dbReference type="AlphaFoldDB" id="A0A2W4UNC0"/>
<keyword evidence="1" id="KW-1133">Transmembrane helix</keyword>
<keyword evidence="1" id="KW-0812">Transmembrane</keyword>
<comment type="caution">
    <text evidence="2">The sequence shown here is derived from an EMBL/GenBank/DDBJ whole genome shotgun (WGS) entry which is preliminary data.</text>
</comment>
<sequence length="150" mass="17030">MIASLFYDPFSAVLTCPKSDWSALSDGVLAVSQNPARCINAQGYYVALLPTYPIALRVFGGIVVPSALFIVSVFEHEFWRRICPLYFFSQLPRALGSRTLLKIERNAWLQNNHLYLQFGLFFSGITARILVVNSVRSITGIFFCLRCWLR</sequence>
<evidence type="ECO:0000313" key="3">
    <source>
        <dbReference type="Proteomes" id="UP000249354"/>
    </source>
</evidence>
<evidence type="ECO:0000256" key="1">
    <source>
        <dbReference type="SAM" id="Phobius"/>
    </source>
</evidence>